<accession>A0ABP1QTZ8</accession>
<organism evidence="1 2">
    <name type="scientific">Orchesella dallaii</name>
    <dbReference type="NCBI Taxonomy" id="48710"/>
    <lineage>
        <taxon>Eukaryota</taxon>
        <taxon>Metazoa</taxon>
        <taxon>Ecdysozoa</taxon>
        <taxon>Arthropoda</taxon>
        <taxon>Hexapoda</taxon>
        <taxon>Collembola</taxon>
        <taxon>Entomobryomorpha</taxon>
        <taxon>Entomobryoidea</taxon>
        <taxon>Orchesellidae</taxon>
        <taxon>Orchesellinae</taxon>
        <taxon>Orchesella</taxon>
    </lineage>
</organism>
<sequence>MAALYKRNLIRKPTLFNRMAESDILQAWETIVSTFIRVPFEDILRFFNLCLNIPTRLSRMQGKGMQKIDKVDIALSLKYCTTDLEAAQVSLPQLIIPPTLEPSLAISHDTPLAMDKNLREVTEHNEFSIEVTAAGALLCQV</sequence>
<reference evidence="1 2" key="1">
    <citation type="submission" date="2024-08" db="EMBL/GenBank/DDBJ databases">
        <authorList>
            <person name="Cucini C."/>
            <person name="Frati F."/>
        </authorList>
    </citation>
    <scope>NUCLEOTIDE SEQUENCE [LARGE SCALE GENOMIC DNA]</scope>
</reference>
<evidence type="ECO:0000313" key="2">
    <source>
        <dbReference type="Proteomes" id="UP001642540"/>
    </source>
</evidence>
<keyword evidence="2" id="KW-1185">Reference proteome</keyword>
<dbReference type="EMBL" id="CAXLJM020000046">
    <property type="protein sequence ID" value="CAL8111705.1"/>
    <property type="molecule type" value="Genomic_DNA"/>
</dbReference>
<evidence type="ECO:0000313" key="1">
    <source>
        <dbReference type="EMBL" id="CAL8111705.1"/>
    </source>
</evidence>
<gene>
    <name evidence="1" type="ORF">ODALV1_LOCUS15282</name>
</gene>
<name>A0ABP1QTZ8_9HEXA</name>
<protein>
    <submittedName>
        <fullName evidence="1">Uncharacterized protein</fullName>
    </submittedName>
</protein>
<comment type="caution">
    <text evidence="1">The sequence shown here is derived from an EMBL/GenBank/DDBJ whole genome shotgun (WGS) entry which is preliminary data.</text>
</comment>
<dbReference type="Proteomes" id="UP001642540">
    <property type="component" value="Unassembled WGS sequence"/>
</dbReference>
<proteinExistence type="predicted"/>